<dbReference type="Proteomes" id="UP000214566">
    <property type="component" value="Unassembled WGS sequence"/>
</dbReference>
<feature type="compositionally biased region" description="Polar residues" evidence="1">
    <location>
        <begin position="1"/>
        <end position="10"/>
    </location>
</feature>
<feature type="region of interest" description="Disordered" evidence="1">
    <location>
        <begin position="1"/>
        <end position="21"/>
    </location>
</feature>
<dbReference type="OrthoDB" id="9157362at2"/>
<reference evidence="2 3" key="1">
    <citation type="submission" date="2016-06" db="EMBL/GenBank/DDBJ databases">
        <authorList>
            <person name="Kjaerup R.B."/>
            <person name="Dalgaard T.S."/>
            <person name="Juul-Madsen H.R."/>
        </authorList>
    </citation>
    <scope>NUCLEOTIDE SEQUENCE [LARGE SCALE GENOMIC DNA]</scope>
    <source>
        <strain evidence="2 3">DSM 16361</strain>
    </source>
</reference>
<evidence type="ECO:0000256" key="1">
    <source>
        <dbReference type="SAM" id="MobiDB-lite"/>
    </source>
</evidence>
<sequence length="350" mass="38841">MTSPKHFSNISPTATATSASEVASDQQRLRFRLLTSLELTKLALALRQQTVAAASEAIRGLGVAPRRETAQAVLDRRTSIDNVRRSRAARRQFNTQPALAQRLRTYKASKVFPVAKSLFRHGAAGGGTFKLWFVEKSSEVSYKVDIDSNRDTYRGSFKGWSATEDHHRIWVPRDWAARVLAHGLADLDGMMTLDAHRLMSPEGITLYAATWAAQSRGYSVTTHRGFIAISGGLSFHADSAEHAVAGIRRKVTAAGRPPRQLVSPLDTDIDAFVRRYQRYDVTVNLDDARESGSCEYGIRSWCEAVGLDYEDGEAPLADILTAFQARPQVEVRRAILHAIRRQQAHLRKAA</sequence>
<accession>A0A238D9R1</accession>
<protein>
    <submittedName>
        <fullName evidence="2">Uncharacterized protein</fullName>
    </submittedName>
</protein>
<name>A0A238D9R1_THIDL</name>
<dbReference type="EMBL" id="FLMQ01000058">
    <property type="protein sequence ID" value="SBP89882.1"/>
    <property type="molecule type" value="Genomic_DNA"/>
</dbReference>
<evidence type="ECO:0000313" key="2">
    <source>
        <dbReference type="EMBL" id="SBP89882.1"/>
    </source>
</evidence>
<keyword evidence="3" id="KW-1185">Reference proteome</keyword>
<gene>
    <name evidence="2" type="ORF">THIARS_90032</name>
</gene>
<proteinExistence type="predicted"/>
<dbReference type="RefSeq" id="WP_094161860.1">
    <property type="nucleotide sequence ID" value="NZ_LT592171.1"/>
</dbReference>
<organism evidence="2 3">
    <name type="scientific">Thiomonas delicata</name>
    <name type="common">Thiomonas cuprina</name>
    <dbReference type="NCBI Taxonomy" id="364030"/>
    <lineage>
        <taxon>Bacteria</taxon>
        <taxon>Pseudomonadati</taxon>
        <taxon>Pseudomonadota</taxon>
        <taxon>Betaproteobacteria</taxon>
        <taxon>Burkholderiales</taxon>
        <taxon>Thiomonas</taxon>
    </lineage>
</organism>
<evidence type="ECO:0000313" key="3">
    <source>
        <dbReference type="Proteomes" id="UP000214566"/>
    </source>
</evidence>
<feature type="compositionally biased region" description="Low complexity" evidence="1">
    <location>
        <begin position="11"/>
        <end position="20"/>
    </location>
</feature>
<dbReference type="AlphaFoldDB" id="A0A238D9R1"/>